<dbReference type="GO" id="GO:0030488">
    <property type="term" value="P:tRNA methylation"/>
    <property type="evidence" value="ECO:0007669"/>
    <property type="project" value="TreeGrafter"/>
</dbReference>
<dbReference type="InterPro" id="IPR001680">
    <property type="entry name" value="WD40_rpt"/>
</dbReference>
<dbReference type="eggNOG" id="KOG0974">
    <property type="taxonomic scope" value="Eukaryota"/>
</dbReference>
<reference evidence="8 9" key="1">
    <citation type="journal article" date="2012" name="PLoS Pathog.">
        <title>Diverse lifestyles and strategies of plant pathogenesis encoded in the genomes of eighteen Dothideomycetes fungi.</title>
        <authorList>
            <person name="Ohm R.A."/>
            <person name="Feau N."/>
            <person name="Henrissat B."/>
            <person name="Schoch C.L."/>
            <person name="Horwitz B.A."/>
            <person name="Barry K.W."/>
            <person name="Condon B.J."/>
            <person name="Copeland A.C."/>
            <person name="Dhillon B."/>
            <person name="Glaser F."/>
            <person name="Hesse C.N."/>
            <person name="Kosti I."/>
            <person name="LaButti K."/>
            <person name="Lindquist E.A."/>
            <person name="Lucas S."/>
            <person name="Salamov A.A."/>
            <person name="Bradshaw R.E."/>
            <person name="Ciuffetti L."/>
            <person name="Hamelin R.C."/>
            <person name="Kema G.H.J."/>
            <person name="Lawrence C."/>
            <person name="Scott J.A."/>
            <person name="Spatafora J.W."/>
            <person name="Turgeon B.G."/>
            <person name="de Wit P.J.G.M."/>
            <person name="Zhong S."/>
            <person name="Goodwin S.B."/>
            <person name="Grigoriev I.V."/>
        </authorList>
    </citation>
    <scope>NUCLEOTIDE SEQUENCE [LARGE SCALE GENOMIC DNA]</scope>
    <source>
        <strain evidence="9">28A</strain>
    </source>
</reference>
<dbReference type="STRING" id="671987.R0JVL0"/>
<evidence type="ECO:0000256" key="2">
    <source>
        <dbReference type="ARBA" id="ARBA00022490"/>
    </source>
</evidence>
<dbReference type="SMART" id="SM00320">
    <property type="entry name" value="WD40"/>
    <property type="match status" value="7"/>
</dbReference>
<dbReference type="Gene3D" id="2.130.10.10">
    <property type="entry name" value="YVTN repeat-like/Quinoprotein amine dehydrogenase"/>
    <property type="match status" value="4"/>
</dbReference>
<organism evidence="8 9">
    <name type="scientific">Exserohilum turcicum (strain 28A)</name>
    <name type="common">Northern leaf blight fungus</name>
    <name type="synonym">Setosphaeria turcica</name>
    <dbReference type="NCBI Taxonomy" id="671987"/>
    <lineage>
        <taxon>Eukaryota</taxon>
        <taxon>Fungi</taxon>
        <taxon>Dikarya</taxon>
        <taxon>Ascomycota</taxon>
        <taxon>Pezizomycotina</taxon>
        <taxon>Dothideomycetes</taxon>
        <taxon>Pleosporomycetidae</taxon>
        <taxon>Pleosporales</taxon>
        <taxon>Pleosporineae</taxon>
        <taxon>Pleosporaceae</taxon>
        <taxon>Exserohilum</taxon>
    </lineage>
</organism>
<dbReference type="EMBL" id="KB908866">
    <property type="protein sequence ID" value="EOA81524.1"/>
    <property type="molecule type" value="Genomic_DNA"/>
</dbReference>
<sequence length="1168" mass="126294">MPPHLTCDPAPPMSSTLHHECTRVPVTALASCASLLIAAEGPFLRFYHAKGSRYITSQRVFKAQAVHGIRVCSEEHVQVVRLVIWGGRLVRALDINAAANGRLTICSSNVAKASDWIFDLALRPSSLDDDAQHHKITCVAVTAHNALLQVTIQHQDTDTALGNELISACISDLTSSSRSILYSAHLFWEDPNRVLVAAGTAFGEIIYWSWCDDQDGGPTSQIHRVFLGHEGSIFGVQISEELPTECCQKLKRVVASCSDDRTIRIWDVSDINTNTATAKAQDDETEVLRTRHTGFSNEAFDAHELRDSNCLAIGWGHLSRVWTVRFLEASLCNGSLLLQSAGEDATARTWELTPNWGDKQNLPYKLLELDCAAHHSGKNMWSSIISQNSTGLQQVTAGGADSKITATPLPRGLQAEKNASSGVTEYTVNDILSWAQSAVSGLPTTAQTGTQKSSKKGDFFRSYCFVDENTFLLTTNAGKVVVASLASDSGQNNTGILSGSTLLGQPEDLSGYSVCASSSRPGVAFVAGANGSLYLYRKDAATLTKLYAMGSKVGEIFAADVGGSSSLEVTALLVTLAGQGKAQLLYVDPTHDAAISNHVHVPIVESSTGSVVTSMAHLRASGKIFMAVGFRRGSIALYSVDTDEGQATMLRVIENVHSGETVTSLAWNSSLVESSQTQLYSVGRDGRLTVHDMDLSTGSVTLVHNLALPFGPNLEGLYMQEDRLLVHGFSSKKWSLYDITTEEEVMSIDTGGAHRSWAFHPHSTLGGTLVWTRASSMHVYSQSGMNHTVIRSGGHGREIKAVAASPKHDTRLRSCLIATGAEDTDIKLFQYVDKNLICRRTLRKHTTGIQHLQWSADGDYLFSSGGCEEFYVWRIRDLPSSSLDIGVVCESVYTPESEHADLRIMSFDVSTYRTAHIITMVFSDSSIKTYRYDTVAASKWVPLAKGLYFTSCLTQCVYLSATRVLTAGTDGHAVTWPLPETDGASAKSPNEVSELTWHHPAKIHQNSSKVMTSQTLDNDMTLIVSGGDDGSLAFLLTRLTPALSASPVSSYVSPPIIVSRTHASAVTACAIFGQEPQLRLLTAGNDEWIRQWDITLQSAGQEGRDNSLLTTEDTLSVRRLHKIKTNVADVSSMAVLDAGDGAADARILICGVGMEVIRVTNVNNKAAA</sequence>
<dbReference type="GO" id="GO:0005737">
    <property type="term" value="C:cytoplasm"/>
    <property type="evidence" value="ECO:0007669"/>
    <property type="project" value="UniProtKB-SubCell"/>
</dbReference>
<evidence type="ECO:0000256" key="4">
    <source>
        <dbReference type="ARBA" id="ARBA00022694"/>
    </source>
</evidence>
<dbReference type="HOGENOM" id="CLU_002615_1_0_1"/>
<dbReference type="SUPFAM" id="SSF50978">
    <property type="entry name" value="WD40 repeat-like"/>
    <property type="match status" value="2"/>
</dbReference>
<keyword evidence="9" id="KW-1185">Reference proteome</keyword>
<dbReference type="InterPro" id="IPR051973">
    <property type="entry name" value="tRNA_Anticodon_Mtase-Reg"/>
</dbReference>
<keyword evidence="2" id="KW-0963">Cytoplasm</keyword>
<keyword evidence="4" id="KW-0819">tRNA processing</keyword>
<evidence type="ECO:0000256" key="7">
    <source>
        <dbReference type="PROSITE-ProRule" id="PRU00221"/>
    </source>
</evidence>
<dbReference type="PROSITE" id="PS50082">
    <property type="entry name" value="WD_REPEATS_2"/>
    <property type="match status" value="2"/>
</dbReference>
<evidence type="ECO:0000313" key="9">
    <source>
        <dbReference type="Proteomes" id="UP000016935"/>
    </source>
</evidence>
<proteinExistence type="inferred from homology"/>
<dbReference type="OrthoDB" id="5594999at2759"/>
<evidence type="ECO:0000256" key="1">
    <source>
        <dbReference type="ARBA" id="ARBA00004496"/>
    </source>
</evidence>
<dbReference type="InterPro" id="IPR036322">
    <property type="entry name" value="WD40_repeat_dom_sf"/>
</dbReference>
<feature type="repeat" description="WD" evidence="7">
    <location>
        <begin position="226"/>
        <end position="276"/>
    </location>
</feature>
<dbReference type="PROSITE" id="PS00678">
    <property type="entry name" value="WD_REPEATS_1"/>
    <property type="match status" value="1"/>
</dbReference>
<evidence type="ECO:0000256" key="6">
    <source>
        <dbReference type="ARBA" id="ARBA00038255"/>
    </source>
</evidence>
<feature type="repeat" description="WD" evidence="7">
    <location>
        <begin position="842"/>
        <end position="876"/>
    </location>
</feature>
<protein>
    <recommendedName>
        <fullName evidence="10">WD40 repeat-like protein</fullName>
    </recommendedName>
</protein>
<name>R0JVL0_EXST2</name>
<keyword evidence="3 7" id="KW-0853">WD repeat</keyword>
<dbReference type="GeneID" id="19397729"/>
<dbReference type="AlphaFoldDB" id="R0JVL0"/>
<comment type="subcellular location">
    <subcellularLocation>
        <location evidence="1">Cytoplasm</location>
    </subcellularLocation>
</comment>
<dbReference type="RefSeq" id="XP_008030964.1">
    <property type="nucleotide sequence ID" value="XM_008032773.1"/>
</dbReference>
<dbReference type="PANTHER" id="PTHR14344">
    <property type="entry name" value="WD REPEAT PROTEIN"/>
    <property type="match status" value="1"/>
</dbReference>
<evidence type="ECO:0000256" key="5">
    <source>
        <dbReference type="ARBA" id="ARBA00022737"/>
    </source>
</evidence>
<keyword evidence="5" id="KW-0677">Repeat</keyword>
<accession>R0JVL0</accession>
<dbReference type="PANTHER" id="PTHR14344:SF3">
    <property type="entry name" value="WD REPEAT-CONTAINING PROTEIN 6"/>
    <property type="match status" value="1"/>
</dbReference>
<dbReference type="InterPro" id="IPR015943">
    <property type="entry name" value="WD40/YVTN_repeat-like_dom_sf"/>
</dbReference>
<dbReference type="Proteomes" id="UP000016935">
    <property type="component" value="Unassembled WGS sequence"/>
</dbReference>
<dbReference type="Pfam" id="PF00400">
    <property type="entry name" value="WD40"/>
    <property type="match status" value="2"/>
</dbReference>
<gene>
    <name evidence="8" type="ORF">SETTUDRAFT_157434</name>
</gene>
<reference evidence="8 9" key="2">
    <citation type="journal article" date="2013" name="PLoS Genet.">
        <title>Comparative genome structure, secondary metabolite, and effector coding capacity across Cochliobolus pathogens.</title>
        <authorList>
            <person name="Condon B.J."/>
            <person name="Leng Y."/>
            <person name="Wu D."/>
            <person name="Bushley K.E."/>
            <person name="Ohm R.A."/>
            <person name="Otillar R."/>
            <person name="Martin J."/>
            <person name="Schackwitz W."/>
            <person name="Grimwood J."/>
            <person name="MohdZainudin N."/>
            <person name="Xue C."/>
            <person name="Wang R."/>
            <person name="Manning V.A."/>
            <person name="Dhillon B."/>
            <person name="Tu Z.J."/>
            <person name="Steffenson B.J."/>
            <person name="Salamov A."/>
            <person name="Sun H."/>
            <person name="Lowry S."/>
            <person name="LaButti K."/>
            <person name="Han J."/>
            <person name="Copeland A."/>
            <person name="Lindquist E."/>
            <person name="Barry K."/>
            <person name="Schmutz J."/>
            <person name="Baker S.E."/>
            <person name="Ciuffetti L.M."/>
            <person name="Grigoriev I.V."/>
            <person name="Zhong S."/>
            <person name="Turgeon B.G."/>
        </authorList>
    </citation>
    <scope>NUCLEOTIDE SEQUENCE [LARGE SCALE GENOMIC DNA]</scope>
    <source>
        <strain evidence="9">28A</strain>
    </source>
</reference>
<comment type="similarity">
    <text evidence="6">Belongs to the WD repeat WDR6 family.</text>
</comment>
<dbReference type="InterPro" id="IPR019775">
    <property type="entry name" value="WD40_repeat_CS"/>
</dbReference>
<evidence type="ECO:0000313" key="8">
    <source>
        <dbReference type="EMBL" id="EOA81524.1"/>
    </source>
</evidence>
<evidence type="ECO:0008006" key="10">
    <source>
        <dbReference type="Google" id="ProtNLM"/>
    </source>
</evidence>
<evidence type="ECO:0000256" key="3">
    <source>
        <dbReference type="ARBA" id="ARBA00022574"/>
    </source>
</evidence>